<dbReference type="EMBL" id="JAMPKM010000016">
    <property type="protein sequence ID" value="MEP0819741.1"/>
    <property type="molecule type" value="Genomic_DNA"/>
</dbReference>
<dbReference type="RefSeq" id="WP_190440985.1">
    <property type="nucleotide sequence ID" value="NZ_JAMPKM010000016.1"/>
</dbReference>
<keyword evidence="3" id="KW-1185">Reference proteome</keyword>
<comment type="caution">
    <text evidence="2">The sequence shown here is derived from an EMBL/GenBank/DDBJ whole genome shotgun (WGS) entry which is preliminary data.</text>
</comment>
<accession>A0ABV0JFA9</accession>
<proteinExistence type="predicted"/>
<evidence type="ECO:0000313" key="3">
    <source>
        <dbReference type="Proteomes" id="UP001464891"/>
    </source>
</evidence>
<feature type="region of interest" description="Disordered" evidence="1">
    <location>
        <begin position="25"/>
        <end position="47"/>
    </location>
</feature>
<dbReference type="Proteomes" id="UP001464891">
    <property type="component" value="Unassembled WGS sequence"/>
</dbReference>
<gene>
    <name evidence="2" type="ORF">NC998_21815</name>
</gene>
<evidence type="ECO:0000313" key="2">
    <source>
        <dbReference type="EMBL" id="MEP0819741.1"/>
    </source>
</evidence>
<reference evidence="2 3" key="1">
    <citation type="submission" date="2022-04" db="EMBL/GenBank/DDBJ databases">
        <title>Positive selection, recombination, and allopatry shape intraspecific diversity of widespread and dominant cyanobacteria.</title>
        <authorList>
            <person name="Wei J."/>
            <person name="Shu W."/>
            <person name="Hu C."/>
        </authorList>
    </citation>
    <scope>NUCLEOTIDE SEQUENCE [LARGE SCALE GENOMIC DNA]</scope>
    <source>
        <strain evidence="2 3">GB2-A4</strain>
    </source>
</reference>
<organism evidence="2 3">
    <name type="scientific">Trichocoleus desertorum GB2-A4</name>
    <dbReference type="NCBI Taxonomy" id="2933944"/>
    <lineage>
        <taxon>Bacteria</taxon>
        <taxon>Bacillati</taxon>
        <taxon>Cyanobacteriota</taxon>
        <taxon>Cyanophyceae</taxon>
        <taxon>Leptolyngbyales</taxon>
        <taxon>Trichocoleusaceae</taxon>
        <taxon>Trichocoleus</taxon>
    </lineage>
</organism>
<protein>
    <submittedName>
        <fullName evidence="2">Uncharacterized protein</fullName>
    </submittedName>
</protein>
<name>A0ABV0JFA9_9CYAN</name>
<sequence length="263" mass="29215">MTIQKLPLEAVQKVRQYIKSNLALPESENYPKPQTLFDTSEEPPEPESLDALGDLFKFASLPEEETPSPNTEGHWFVSAVNPGSTLLKLPGLKLKPNFRLAGYLYRVPEGGAGSIWALPEEFSTTAQLEQALAASGDRAQPPQPSGALVDFMEAVEGDRSPSSYLVASILRRELQEFGVLGKYCEWSHHHLINTIPPQIKWQWRKEAPKDLMPKVASFPDGRVAVEFFTCRVVPPVAIFRHLDQYVAGNYKATCADQALAIKV</sequence>
<evidence type="ECO:0000256" key="1">
    <source>
        <dbReference type="SAM" id="MobiDB-lite"/>
    </source>
</evidence>